<dbReference type="PRINTS" id="PR00081">
    <property type="entry name" value="GDHRDH"/>
</dbReference>
<feature type="compositionally biased region" description="Basic and acidic residues" evidence="1">
    <location>
        <begin position="769"/>
        <end position="778"/>
    </location>
</feature>
<feature type="region of interest" description="Disordered" evidence="1">
    <location>
        <begin position="413"/>
        <end position="446"/>
    </location>
</feature>
<sequence>MAEESTPKSPQKAQGGAKAGRSKSPGPRRNQQGKGKGKSKSPGPRRNQGKSKSPVRQNKGKSKSPTRPKKQQQQQQQPKETPVEAPPRANEFVVDGLALPMSSYTSYRSVSTLDTMLQATAVPAKPSQSAKQKLPKQTQQPKQLEASSTSNRAEELVVDDLAMPMKSYTVYKSAALEELPEVLQCDPFFGSIAVKSHFMVSSPSTNSTNRGRQAERSNGSDTAATNSKQSNAKNNNSNKKSKSPVPKGNKKGRSKSPKKNQQKQQQQKQAASTPNKKQAARSKSPKRNKGKQQANGKKETNENLPTKTSGMAKFLPHVQVDPCFVGMAAAMCDPLTSTLGMGINLDGRLGVLSLVKPLQPKTQSKPTPPSVEYDPIIPPTYMEVEPLVSQMVPSELADAINLEMSKTLEERAFPDESFMSPAKPTKQNNNGKSARTPAVNNDLTPPTNLAGKVAFFERLMRQSHEQPTVDPTVKVKAAVSEKVRSVHDQVRTSLVTTKKINPNAGWELPQDVTPLAQKRERVETFFEKEADSTVAPVKPSSQRNSNWAKVETAPPSKFEPHPEGDEKDEQAHKEEHTDPSPKVDDLVVAMEKKVSEEKVKDGEKENIKKDEKKQQQQKNKKGKSKSPRRKKSKSPARQKQQKVPAPEPVVAPELEEKEEAAAEPKPAKAQETVPEPATTKSETLPAKDESQAENDGTGKQGNNQKARKGRSRSPREKQSKSKSPVRQEEKKAPISAPVAAEEAKQDNNGAPEPVETKVVPVSAPAPEPEAPKLVEESKATTNGNDEAEAVEKTPEEVKKEKPSNEEAKSSTAKEEEPPSAEVSSDKAETSTEPETAEGEKKVDAKATEAPTVESKAVSTNEVPAESASKDAASDVPEDLKGPKPSPQRSPMPIKASTPYPSYALALAKGKKQAQRKLLFSPAKSGGNGEVGTPEAPRVTSDVDELIARVLGKPTTVKGKERSEKPKNAVPSSASAGSGTRSNETGRAKVEEMAQRLADASPQKKVDDLSSISAETDSEFKKVVTDDEIREKAWELFEQSVQGQAAAVSDAPTVPATTALKKANFNPYDVLDDEPVTPGNEAKKTPKKSKKGKNKSSKPEEVSVTPKQTKKGGKGKTQKASASPKKKGVRFETPSAADKGILDAKVVELQHSPPTLVIPLHMLNTLVHTKPFSYIFDGIFWILALLLGCPVGAIVVLLTAIYRLFGFFLRLFGIGVIKPKKNPEQQLGVVVTGCDSGFGHDLAFSLMKEGFVVFCCCLRKDSLKIFEGEELATPLLMDVTKDNDVDKAAKLVEDWLSGADGRYLHALVNNAGVGAGGLVDWIPVSGFQKHMDVNYFGTIRCCKKFLPLFRFQAASGFYSDARIVNMTSVAGLVSGGMFSVSYEASKHAAEAFTTNLRLETRALGLQVSVVNPTFHRTALTRSMGDNLRKVWKSLPAEKRKEYGEDYLSDACEVSDFASDVICWNSCHVVTAMQQAVSFKKAPVRLLVGMDAKYVFSVIHLLPTWFTSIFNSRKFNIDPPAMMQKSN</sequence>
<dbReference type="SUPFAM" id="SSF51735">
    <property type="entry name" value="NAD(P)-binding Rossmann-fold domains"/>
    <property type="match status" value="1"/>
</dbReference>
<keyword evidence="4" id="KW-1185">Reference proteome</keyword>
<feature type="compositionally biased region" description="Basic residues" evidence="1">
    <location>
        <begin position="248"/>
        <end position="261"/>
    </location>
</feature>
<feature type="compositionally biased region" description="Low complexity" evidence="1">
    <location>
        <begin position="131"/>
        <end position="144"/>
    </location>
</feature>
<feature type="compositionally biased region" description="Polar residues" evidence="1">
    <location>
        <begin position="425"/>
        <end position="446"/>
    </location>
</feature>
<feature type="compositionally biased region" description="Basic residues" evidence="1">
    <location>
        <begin position="1084"/>
        <end position="1095"/>
    </location>
</feature>
<keyword evidence="2" id="KW-0472">Membrane</keyword>
<feature type="region of interest" description="Disordered" evidence="1">
    <location>
        <begin position="200"/>
        <end position="310"/>
    </location>
</feature>
<evidence type="ECO:0000313" key="4">
    <source>
        <dbReference type="Proteomes" id="UP001153069"/>
    </source>
</evidence>
<dbReference type="InterPro" id="IPR036291">
    <property type="entry name" value="NAD(P)-bd_dom_sf"/>
</dbReference>
<feature type="compositionally biased region" description="Basic and acidic residues" evidence="1">
    <location>
        <begin position="659"/>
        <end position="668"/>
    </location>
</feature>
<feature type="compositionally biased region" description="Basic and acidic residues" evidence="1">
    <location>
        <begin position="957"/>
        <end position="966"/>
    </location>
</feature>
<feature type="region of interest" description="Disordered" evidence="1">
    <location>
        <begin position="1067"/>
        <end position="1131"/>
    </location>
</feature>
<feature type="compositionally biased region" description="Basic residues" evidence="1">
    <location>
        <begin position="618"/>
        <end position="640"/>
    </location>
</feature>
<evidence type="ECO:0000313" key="3">
    <source>
        <dbReference type="EMBL" id="CAB9517605.1"/>
    </source>
</evidence>
<feature type="compositionally biased region" description="Polar residues" evidence="1">
    <location>
        <begin position="969"/>
        <end position="982"/>
    </location>
</feature>
<gene>
    <name evidence="3" type="ORF">SEMRO_868_G213280.1</name>
</gene>
<feature type="compositionally biased region" description="Low complexity" evidence="1">
    <location>
        <begin position="641"/>
        <end position="652"/>
    </location>
</feature>
<feature type="transmembrane region" description="Helical" evidence="2">
    <location>
        <begin position="1178"/>
        <end position="1201"/>
    </location>
</feature>
<keyword evidence="2" id="KW-0812">Transmembrane</keyword>
<feature type="compositionally biased region" description="Basic and acidic residues" evidence="1">
    <location>
        <begin position="789"/>
        <end position="816"/>
    </location>
</feature>
<evidence type="ECO:0000256" key="2">
    <source>
        <dbReference type="SAM" id="Phobius"/>
    </source>
</evidence>
<name>A0A9N8EBZ3_9STRA</name>
<dbReference type="Gene3D" id="3.40.50.720">
    <property type="entry name" value="NAD(P)-binding Rossmann-like Domain"/>
    <property type="match status" value="1"/>
</dbReference>
<dbReference type="GO" id="GO:0008202">
    <property type="term" value="P:steroid metabolic process"/>
    <property type="evidence" value="ECO:0007669"/>
    <property type="project" value="TreeGrafter"/>
</dbReference>
<feature type="compositionally biased region" description="Basic residues" evidence="1">
    <location>
        <begin position="58"/>
        <end position="70"/>
    </location>
</feature>
<dbReference type="OrthoDB" id="1274115at2759"/>
<feature type="region of interest" description="Disordered" evidence="1">
    <location>
        <begin position="1"/>
        <end position="91"/>
    </location>
</feature>
<dbReference type="PANTHER" id="PTHR43313:SF1">
    <property type="entry name" value="3BETA-HYDROXYSTEROID DEHYDROGENASE DHS-16"/>
    <property type="match status" value="1"/>
</dbReference>
<feature type="compositionally biased region" description="Polar residues" evidence="1">
    <location>
        <begin position="200"/>
        <end position="225"/>
    </location>
</feature>
<feature type="region of interest" description="Disordered" evidence="1">
    <location>
        <begin position="122"/>
        <end position="156"/>
    </location>
</feature>
<dbReference type="Proteomes" id="UP001153069">
    <property type="component" value="Unassembled WGS sequence"/>
</dbReference>
<dbReference type="PRINTS" id="PR00080">
    <property type="entry name" value="SDRFAMILY"/>
</dbReference>
<feature type="compositionally biased region" description="Basic and acidic residues" evidence="1">
    <location>
        <begin position="867"/>
        <end position="881"/>
    </location>
</feature>
<dbReference type="InterPro" id="IPR002347">
    <property type="entry name" value="SDR_fam"/>
</dbReference>
<feature type="compositionally biased region" description="Basic residues" evidence="1">
    <location>
        <begin position="278"/>
        <end position="290"/>
    </location>
</feature>
<feature type="compositionally biased region" description="Basic and acidic residues" evidence="1">
    <location>
        <begin position="558"/>
        <end position="614"/>
    </location>
</feature>
<feature type="compositionally biased region" description="Basic and acidic residues" evidence="1">
    <location>
        <begin position="713"/>
        <end position="732"/>
    </location>
</feature>
<keyword evidence="2" id="KW-1133">Transmembrane helix</keyword>
<accession>A0A9N8EBZ3</accession>
<feature type="compositionally biased region" description="Basic residues" evidence="1">
    <location>
        <begin position="1107"/>
        <end position="1116"/>
    </location>
</feature>
<organism evidence="3 4">
    <name type="scientific">Seminavis robusta</name>
    <dbReference type="NCBI Taxonomy" id="568900"/>
    <lineage>
        <taxon>Eukaryota</taxon>
        <taxon>Sar</taxon>
        <taxon>Stramenopiles</taxon>
        <taxon>Ochrophyta</taxon>
        <taxon>Bacillariophyta</taxon>
        <taxon>Bacillariophyceae</taxon>
        <taxon>Bacillariophycidae</taxon>
        <taxon>Naviculales</taxon>
        <taxon>Naviculaceae</taxon>
        <taxon>Seminavis</taxon>
    </lineage>
</organism>
<dbReference type="PANTHER" id="PTHR43313">
    <property type="entry name" value="SHORT-CHAIN DEHYDROGENASE/REDUCTASE FAMILY 9C"/>
    <property type="match status" value="1"/>
</dbReference>
<protein>
    <submittedName>
        <fullName evidence="3">Short-chain dehydrogenase/reductase family 9C member 7</fullName>
    </submittedName>
</protein>
<dbReference type="Pfam" id="PF00106">
    <property type="entry name" value="adh_short"/>
    <property type="match status" value="1"/>
</dbReference>
<evidence type="ECO:0000256" key="1">
    <source>
        <dbReference type="SAM" id="MobiDB-lite"/>
    </source>
</evidence>
<dbReference type="EMBL" id="CAICTM010000867">
    <property type="protein sequence ID" value="CAB9517605.1"/>
    <property type="molecule type" value="Genomic_DNA"/>
</dbReference>
<dbReference type="GO" id="GO:0016491">
    <property type="term" value="F:oxidoreductase activity"/>
    <property type="evidence" value="ECO:0007669"/>
    <property type="project" value="TreeGrafter"/>
</dbReference>
<feature type="region of interest" description="Disordered" evidence="1">
    <location>
        <begin position="527"/>
        <end position="1024"/>
    </location>
</feature>
<feature type="compositionally biased region" description="Basic and acidic residues" evidence="1">
    <location>
        <begin position="983"/>
        <end position="993"/>
    </location>
</feature>
<reference evidence="3" key="1">
    <citation type="submission" date="2020-06" db="EMBL/GenBank/DDBJ databases">
        <authorList>
            <consortium name="Plant Systems Biology data submission"/>
        </authorList>
    </citation>
    <scope>NUCLEOTIDE SEQUENCE</scope>
    <source>
        <strain evidence="3">D6</strain>
    </source>
</reference>
<proteinExistence type="predicted"/>
<feature type="compositionally biased region" description="Low complexity" evidence="1">
    <location>
        <begin position="226"/>
        <end position="247"/>
    </location>
</feature>
<feature type="compositionally biased region" description="Basic and acidic residues" evidence="1">
    <location>
        <begin position="837"/>
        <end position="846"/>
    </location>
</feature>
<comment type="caution">
    <text evidence="3">The sequence shown here is derived from an EMBL/GenBank/DDBJ whole genome shotgun (WGS) entry which is preliminary data.</text>
</comment>